<dbReference type="InterPro" id="IPR050330">
    <property type="entry name" value="Bact_OuterMem_StrucFunc"/>
</dbReference>
<dbReference type="KEGG" id="hhy:Halhy_2842"/>
<organism evidence="5 6">
    <name type="scientific">Haliscomenobacter hydrossis (strain ATCC 27775 / DSM 1100 / LMG 10767 / O)</name>
    <dbReference type="NCBI Taxonomy" id="760192"/>
    <lineage>
        <taxon>Bacteria</taxon>
        <taxon>Pseudomonadati</taxon>
        <taxon>Bacteroidota</taxon>
        <taxon>Saprospiria</taxon>
        <taxon>Saprospirales</taxon>
        <taxon>Haliscomenobacteraceae</taxon>
        <taxon>Haliscomenobacter</taxon>
    </lineage>
</organism>
<reference key="2">
    <citation type="submission" date="2011-04" db="EMBL/GenBank/DDBJ databases">
        <title>Complete sequence of chromosome of Haliscomenobacter hydrossis DSM 1100.</title>
        <authorList>
            <consortium name="US DOE Joint Genome Institute (JGI-PGF)"/>
            <person name="Lucas S."/>
            <person name="Han J."/>
            <person name="Lapidus A."/>
            <person name="Bruce D."/>
            <person name="Goodwin L."/>
            <person name="Pitluck S."/>
            <person name="Peters L."/>
            <person name="Kyrpides N."/>
            <person name="Mavromatis K."/>
            <person name="Ivanova N."/>
            <person name="Ovchinnikova G."/>
            <person name="Pagani I."/>
            <person name="Daligault H."/>
            <person name="Detter J.C."/>
            <person name="Han C."/>
            <person name="Land M."/>
            <person name="Hauser L."/>
            <person name="Markowitz V."/>
            <person name="Cheng J.-F."/>
            <person name="Hugenholtz P."/>
            <person name="Woyke T."/>
            <person name="Wu D."/>
            <person name="Verbarg S."/>
            <person name="Frueling A."/>
            <person name="Brambilla E."/>
            <person name="Klenk H.-P."/>
            <person name="Eisen J.A."/>
        </authorList>
    </citation>
    <scope>NUCLEOTIDE SEQUENCE</scope>
    <source>
        <strain>DSM 1100</strain>
    </source>
</reference>
<feature type="compositionally biased region" description="Basic and acidic residues" evidence="3">
    <location>
        <begin position="221"/>
        <end position="241"/>
    </location>
</feature>
<reference evidence="5 6" key="1">
    <citation type="journal article" date="2011" name="Stand. Genomic Sci.">
        <title>Complete genome sequence of Haliscomenobacter hydrossis type strain (O).</title>
        <authorList>
            <consortium name="US DOE Joint Genome Institute (JGI-PGF)"/>
            <person name="Daligault H."/>
            <person name="Lapidus A."/>
            <person name="Zeytun A."/>
            <person name="Nolan M."/>
            <person name="Lucas S."/>
            <person name="Del Rio T.G."/>
            <person name="Tice H."/>
            <person name="Cheng J.F."/>
            <person name="Tapia R."/>
            <person name="Han C."/>
            <person name="Goodwin L."/>
            <person name="Pitluck S."/>
            <person name="Liolios K."/>
            <person name="Pagani I."/>
            <person name="Ivanova N."/>
            <person name="Huntemann M."/>
            <person name="Mavromatis K."/>
            <person name="Mikhailova N."/>
            <person name="Pati A."/>
            <person name="Chen A."/>
            <person name="Palaniappan K."/>
            <person name="Land M."/>
            <person name="Hauser L."/>
            <person name="Brambilla E.M."/>
            <person name="Rohde M."/>
            <person name="Verbarg S."/>
            <person name="Goker M."/>
            <person name="Bristow J."/>
            <person name="Eisen J.A."/>
            <person name="Markowitz V."/>
            <person name="Hugenholtz P."/>
            <person name="Kyrpides N.C."/>
            <person name="Klenk H.P."/>
            <person name="Woyke T."/>
        </authorList>
    </citation>
    <scope>NUCLEOTIDE SEQUENCE [LARGE SCALE GENOMIC DNA]</scope>
    <source>
        <strain evidence="6">ATCC 27775 / DSM 1100 / LMG 10767 / O</strain>
    </source>
</reference>
<protein>
    <submittedName>
        <fullName evidence="5">OmpA/MotB domain protein</fullName>
    </submittedName>
</protein>
<dbReference type="PANTHER" id="PTHR30329">
    <property type="entry name" value="STATOR ELEMENT OF FLAGELLAR MOTOR COMPLEX"/>
    <property type="match status" value="1"/>
</dbReference>
<evidence type="ECO:0000256" key="1">
    <source>
        <dbReference type="PROSITE-ProRule" id="PRU00473"/>
    </source>
</evidence>
<gene>
    <name evidence="5" type="ordered locus">Halhy_2842</name>
</gene>
<dbReference type="InterPro" id="IPR006665">
    <property type="entry name" value="OmpA-like"/>
</dbReference>
<dbReference type="eggNOG" id="COG1360">
    <property type="taxonomic scope" value="Bacteria"/>
</dbReference>
<dbReference type="Pfam" id="PF00691">
    <property type="entry name" value="OmpA"/>
    <property type="match status" value="1"/>
</dbReference>
<dbReference type="RefSeq" id="WP_013765254.1">
    <property type="nucleotide sequence ID" value="NC_015510.1"/>
</dbReference>
<dbReference type="OrthoDB" id="9815217at2"/>
<dbReference type="InterPro" id="IPR036737">
    <property type="entry name" value="OmpA-like_sf"/>
</dbReference>
<evidence type="ECO:0000259" key="4">
    <source>
        <dbReference type="PROSITE" id="PS51123"/>
    </source>
</evidence>
<dbReference type="EMBL" id="CP002691">
    <property type="protein sequence ID" value="AEE50707.1"/>
    <property type="molecule type" value="Genomic_DNA"/>
</dbReference>
<evidence type="ECO:0000313" key="6">
    <source>
        <dbReference type="Proteomes" id="UP000008461"/>
    </source>
</evidence>
<dbReference type="CDD" id="cd07185">
    <property type="entry name" value="OmpA_C-like"/>
    <property type="match status" value="1"/>
</dbReference>
<feature type="domain" description="OmpA-like" evidence="4">
    <location>
        <begin position="125"/>
        <end position="247"/>
    </location>
</feature>
<name>F4L348_HALH1</name>
<keyword evidence="2" id="KW-0175">Coiled coil</keyword>
<dbReference type="Proteomes" id="UP000008461">
    <property type="component" value="Chromosome"/>
</dbReference>
<evidence type="ECO:0000256" key="3">
    <source>
        <dbReference type="SAM" id="MobiDB-lite"/>
    </source>
</evidence>
<proteinExistence type="predicted"/>
<dbReference type="Gene3D" id="3.30.1330.60">
    <property type="entry name" value="OmpA-like domain"/>
    <property type="match status" value="1"/>
</dbReference>
<evidence type="ECO:0000256" key="2">
    <source>
        <dbReference type="SAM" id="Coils"/>
    </source>
</evidence>
<dbReference type="SUPFAM" id="SSF103088">
    <property type="entry name" value="OmpA-like"/>
    <property type="match status" value="1"/>
</dbReference>
<feature type="region of interest" description="Disordered" evidence="3">
    <location>
        <begin position="217"/>
        <end position="256"/>
    </location>
</feature>
<dbReference type="AlphaFoldDB" id="F4L348"/>
<dbReference type="PANTHER" id="PTHR30329:SF21">
    <property type="entry name" value="LIPOPROTEIN YIAD-RELATED"/>
    <property type="match status" value="1"/>
</dbReference>
<dbReference type="STRING" id="760192.Halhy_2842"/>
<sequence length="256" mass="27843">MRLVLNLLVVVLALGSMQSCVSKKKFDELLASKEAADKALAETQTKVANLEKENTDLKTQLEAEKTRLNGEIANLRKDLDATKGQISAVQQKLDMSQAELTKVKNEVNGIFSAYKSSGLTAEERDGRLYLMTSAPMDYKTGSYALSKAQREAVAQLATTLKSNPKLKILVEGHTDSDKVRGGAAYQDNWELSSKRSLAICRELIKNGVSPAQVATVGRGETMPKADNSTKEGKAANRRSDVVADPDMAPLLQITKQ</sequence>
<dbReference type="GO" id="GO:0016020">
    <property type="term" value="C:membrane"/>
    <property type="evidence" value="ECO:0007669"/>
    <property type="project" value="UniProtKB-UniRule"/>
</dbReference>
<feature type="coiled-coil region" evidence="2">
    <location>
        <begin position="33"/>
        <end position="106"/>
    </location>
</feature>
<evidence type="ECO:0000313" key="5">
    <source>
        <dbReference type="EMBL" id="AEE50707.1"/>
    </source>
</evidence>
<dbReference type="HOGENOM" id="CLU_016890_14_0_10"/>
<dbReference type="Gene3D" id="1.20.58.130">
    <property type="match status" value="1"/>
</dbReference>
<dbReference type="PROSITE" id="PS51123">
    <property type="entry name" value="OMPA_2"/>
    <property type="match status" value="1"/>
</dbReference>
<dbReference type="PROSITE" id="PS51257">
    <property type="entry name" value="PROKAR_LIPOPROTEIN"/>
    <property type="match status" value="1"/>
</dbReference>
<accession>F4L348</accession>
<keyword evidence="6" id="KW-1185">Reference proteome</keyword>
<keyword evidence="1" id="KW-0472">Membrane</keyword>